<keyword evidence="2 4" id="KW-0547">Nucleotide-binding</keyword>
<comment type="function">
    <text evidence="4">Required for a late step of 50S ribosomal subunit assembly. Has GTPase activity.</text>
</comment>
<dbReference type="CDD" id="cd00882">
    <property type="entry name" value="Ras_like_GTPase"/>
    <property type="match status" value="1"/>
</dbReference>
<proteinExistence type="inferred from homology"/>
<reference evidence="6 7" key="1">
    <citation type="journal article" date="2022" name="Int. J. Syst. Evol. Microbiol.">
        <title>Apilactobacillus apisilvae sp. nov., Nicolia spurrieriana gen. nov. sp. nov., Bombilactobacillus folatiphilus sp. nov. and Bombilactobacillus thymidiniphilus sp. nov., four new lactic acid bacterial isolates from stingless bees Tetragonula carbonaria and Austroplebeia australis.</title>
        <authorList>
            <person name="Oliphant S.A."/>
            <person name="Watson-Haigh N.S."/>
            <person name="Sumby K.M."/>
            <person name="Gardner J."/>
            <person name="Groom S."/>
            <person name="Jiranek V."/>
        </authorList>
    </citation>
    <scope>NUCLEOTIDE SEQUENCE [LARGE SCALE GENOMIC DNA]</scope>
    <source>
        <strain evidence="6 7">SG5_A10</strain>
    </source>
</reference>
<dbReference type="Pfam" id="PF01926">
    <property type="entry name" value="MMR_HSR1"/>
    <property type="match status" value="1"/>
</dbReference>
<evidence type="ECO:0000313" key="6">
    <source>
        <dbReference type="EMBL" id="UQS85407.1"/>
    </source>
</evidence>
<dbReference type="PANTHER" id="PTHR45782">
    <property type="entry name" value="MITOCHONDRIAL RIBOSOME-ASSOCIATED GTPASE 1"/>
    <property type="match status" value="1"/>
</dbReference>
<dbReference type="PIRSF" id="PIRSF006230">
    <property type="entry name" value="MG442"/>
    <property type="match status" value="1"/>
</dbReference>
<dbReference type="PANTHER" id="PTHR45782:SF4">
    <property type="entry name" value="MITOCHONDRIAL RIBOSOME-ASSOCIATED GTPASE 1"/>
    <property type="match status" value="1"/>
</dbReference>
<evidence type="ECO:0000256" key="2">
    <source>
        <dbReference type="ARBA" id="ARBA00022741"/>
    </source>
</evidence>
<evidence type="ECO:0000313" key="7">
    <source>
        <dbReference type="Proteomes" id="UP000831859"/>
    </source>
</evidence>
<keyword evidence="7" id="KW-1185">Reference proteome</keyword>
<dbReference type="InterPro" id="IPR019991">
    <property type="entry name" value="GTP-bd_ribosome_bgen"/>
</dbReference>
<dbReference type="Gene3D" id="1.10.1580.10">
    <property type="match status" value="1"/>
</dbReference>
<evidence type="ECO:0000256" key="3">
    <source>
        <dbReference type="ARBA" id="ARBA00023134"/>
    </source>
</evidence>
<comment type="similarity">
    <text evidence="4">Belongs to the TRAFAC class YlqF/YawG GTPase family. MTG1 subfamily.</text>
</comment>
<dbReference type="SUPFAM" id="SSF52540">
    <property type="entry name" value="P-loop containing nucleoside triphosphate hydrolases"/>
    <property type="match status" value="1"/>
</dbReference>
<dbReference type="Gene3D" id="3.40.50.300">
    <property type="entry name" value="P-loop containing nucleotide triphosphate hydrolases"/>
    <property type="match status" value="1"/>
</dbReference>
<accession>A0ABY4PJ73</accession>
<protein>
    <recommendedName>
        <fullName evidence="1 4">Ribosome biogenesis GTPase A</fullName>
    </recommendedName>
</protein>
<gene>
    <name evidence="6" type="primary">ylqF</name>
    <name evidence="6" type="ORF">MOO46_02135</name>
</gene>
<feature type="domain" description="G" evidence="5">
    <location>
        <begin position="123"/>
        <end position="216"/>
    </location>
</feature>
<keyword evidence="4" id="KW-0963">Cytoplasm</keyword>
<dbReference type="Proteomes" id="UP000831859">
    <property type="component" value="Chromosome"/>
</dbReference>
<dbReference type="InterPro" id="IPR016478">
    <property type="entry name" value="GTPase_MTG1"/>
</dbReference>
<keyword evidence="3 4" id="KW-0342">GTP-binding</keyword>
<dbReference type="InterPro" id="IPR023179">
    <property type="entry name" value="GTP-bd_ortho_bundle_sf"/>
</dbReference>
<dbReference type="NCBIfam" id="TIGR03596">
    <property type="entry name" value="GTPase_YlqF"/>
    <property type="match status" value="1"/>
</dbReference>
<organism evidence="6 7">
    <name type="scientific">Apilactobacillus apisilvae</name>
    <dbReference type="NCBI Taxonomy" id="2923364"/>
    <lineage>
        <taxon>Bacteria</taxon>
        <taxon>Bacillati</taxon>
        <taxon>Bacillota</taxon>
        <taxon>Bacilli</taxon>
        <taxon>Lactobacillales</taxon>
        <taxon>Lactobacillaceae</taxon>
        <taxon>Apilactobacillus</taxon>
    </lineage>
</organism>
<evidence type="ECO:0000256" key="4">
    <source>
        <dbReference type="PIRNR" id="PIRNR006230"/>
    </source>
</evidence>
<dbReference type="CDD" id="cd01856">
    <property type="entry name" value="YlqF"/>
    <property type="match status" value="1"/>
</dbReference>
<name>A0ABY4PJ73_9LACO</name>
<evidence type="ECO:0000256" key="1">
    <source>
        <dbReference type="ARBA" id="ARBA00014898"/>
    </source>
</evidence>
<evidence type="ECO:0000259" key="5">
    <source>
        <dbReference type="Pfam" id="PF01926"/>
    </source>
</evidence>
<dbReference type="EMBL" id="CP093362">
    <property type="protein sequence ID" value="UQS85407.1"/>
    <property type="molecule type" value="Genomic_DNA"/>
</dbReference>
<dbReference type="InterPro" id="IPR027417">
    <property type="entry name" value="P-loop_NTPase"/>
</dbReference>
<dbReference type="InterPro" id="IPR006073">
    <property type="entry name" value="GTP-bd"/>
</dbReference>
<comment type="subcellular location">
    <subcellularLocation>
        <location evidence="4">Cytoplasm</location>
    </subcellularLocation>
</comment>
<sequence>MIQWFPGHMAKAIRQFEENIHLVDIVFELVDARCPYSSINPEVYRISKEKPRLMILTKADLANPNFTNQWLKYFKNQGYAAISVDSKNNTTGNYITKVVKNLLKDKISASKNKGIENKIIRAICVGVPNVGKSTLLNQIVKRRAAQVGNRAGVTKGQQWLRSSKDLELLDTPGILWPKFKDQTVANKLALTGAVKDSIYASDDVALFALEFFREHNREGLMKRYRLNENDMELNNVDLLLKITQNIGMRDDYEQASMRLILDSRKGKLGNFTLDNVEELSKDEGNE</sequence>
<dbReference type="RefSeq" id="WP_249511380.1">
    <property type="nucleotide sequence ID" value="NZ_CP093362.1"/>
</dbReference>